<name>A0ABD3TJS5_SINWO</name>
<accession>A0ABD3TJS5</accession>
<feature type="domain" description="Zinc transporter ZIP4/12 EF-hand" evidence="9">
    <location>
        <begin position="307"/>
        <end position="415"/>
    </location>
</feature>
<keyword evidence="11" id="KW-1185">Reference proteome</keyword>
<evidence type="ECO:0000256" key="7">
    <source>
        <dbReference type="SAM" id="Phobius"/>
    </source>
</evidence>
<feature type="region of interest" description="Disordered" evidence="6">
    <location>
        <begin position="559"/>
        <end position="598"/>
    </location>
</feature>
<evidence type="ECO:0000313" key="11">
    <source>
        <dbReference type="Proteomes" id="UP001634394"/>
    </source>
</evidence>
<evidence type="ECO:0000256" key="4">
    <source>
        <dbReference type="ARBA" id="ARBA00022989"/>
    </source>
</evidence>
<dbReference type="Pfam" id="PF02535">
    <property type="entry name" value="Zip"/>
    <property type="match status" value="1"/>
</dbReference>
<dbReference type="InterPro" id="IPR050799">
    <property type="entry name" value="ZIP_Transporter"/>
</dbReference>
<dbReference type="InterPro" id="IPR049406">
    <property type="entry name" value="ZIP4_12_EF-hand"/>
</dbReference>
<evidence type="ECO:0000256" key="3">
    <source>
        <dbReference type="ARBA" id="ARBA00022692"/>
    </source>
</evidence>
<feature type="transmembrane region" description="Helical" evidence="7">
    <location>
        <begin position="470"/>
        <end position="490"/>
    </location>
</feature>
<evidence type="ECO:0000256" key="5">
    <source>
        <dbReference type="ARBA" id="ARBA00023136"/>
    </source>
</evidence>
<feature type="transmembrane region" description="Helical" evidence="7">
    <location>
        <begin position="437"/>
        <end position="458"/>
    </location>
</feature>
<comment type="subcellular location">
    <subcellularLocation>
        <location evidence="1">Membrane</location>
        <topology evidence="1">Multi-pass membrane protein</topology>
    </subcellularLocation>
</comment>
<evidence type="ECO:0000256" key="6">
    <source>
        <dbReference type="SAM" id="MobiDB-lite"/>
    </source>
</evidence>
<keyword evidence="5 7" id="KW-0472">Membrane</keyword>
<keyword evidence="4 7" id="KW-1133">Transmembrane helix</keyword>
<protein>
    <recommendedName>
        <fullName evidence="9">Zinc transporter ZIP4/12 EF-hand domain-containing protein</fullName>
    </recommendedName>
</protein>
<evidence type="ECO:0000256" key="8">
    <source>
        <dbReference type="SAM" id="SignalP"/>
    </source>
</evidence>
<feature type="transmembrane region" description="Helical" evidence="7">
    <location>
        <begin position="694"/>
        <end position="715"/>
    </location>
</feature>
<organism evidence="10 11">
    <name type="scientific">Sinanodonta woodiana</name>
    <name type="common">Chinese pond mussel</name>
    <name type="synonym">Anodonta woodiana</name>
    <dbReference type="NCBI Taxonomy" id="1069815"/>
    <lineage>
        <taxon>Eukaryota</taxon>
        <taxon>Metazoa</taxon>
        <taxon>Spiralia</taxon>
        <taxon>Lophotrochozoa</taxon>
        <taxon>Mollusca</taxon>
        <taxon>Bivalvia</taxon>
        <taxon>Autobranchia</taxon>
        <taxon>Heteroconchia</taxon>
        <taxon>Palaeoheterodonta</taxon>
        <taxon>Unionida</taxon>
        <taxon>Unionoidea</taxon>
        <taxon>Unionidae</taxon>
        <taxon>Unioninae</taxon>
        <taxon>Sinanodonta</taxon>
    </lineage>
</organism>
<comment type="caution">
    <text evidence="10">The sequence shown here is derived from an EMBL/GenBank/DDBJ whole genome shotgun (WGS) entry which is preliminary data.</text>
</comment>
<evidence type="ECO:0000256" key="2">
    <source>
        <dbReference type="ARBA" id="ARBA00006939"/>
    </source>
</evidence>
<feature type="compositionally biased region" description="Basic and acidic residues" evidence="6">
    <location>
        <begin position="207"/>
        <end position="217"/>
    </location>
</feature>
<evidence type="ECO:0000256" key="1">
    <source>
        <dbReference type="ARBA" id="ARBA00004141"/>
    </source>
</evidence>
<keyword evidence="3 7" id="KW-0812">Transmembrane</keyword>
<dbReference type="Pfam" id="PF21116">
    <property type="entry name" value="EF-hand_Zip"/>
    <property type="match status" value="1"/>
</dbReference>
<evidence type="ECO:0000259" key="9">
    <source>
        <dbReference type="Pfam" id="PF21116"/>
    </source>
</evidence>
<dbReference type="PANTHER" id="PTHR12191:SF37">
    <property type="entry name" value="ZINC TRANSPORTER FOI"/>
    <property type="match status" value="1"/>
</dbReference>
<keyword evidence="8" id="KW-0732">Signal</keyword>
<sequence length="756" mass="85276">MSKAMKIILSLMIIQAFGGFCDSLVGRNKNMRDSSDTYKDNLVLDAYNEILFMFKKEKPDDFTVDVLDDIVEKFFDKFTCRKNLNLSAASPTGCLHTVSNFSELRMGVLQRRLEKLEDFFDDVVSDNKDNVYAKFVDEKKTKKTNDRLHESDDLNDDNKRGSLVAEDVKDVVEEKMEKVHDDDHKENVIENVKEKLDDTIENVTKIHIDHSGRHDNKNNLSAKHHGKGKDDDDNDSDEHDHNEHVEKIKLIKEKCISAGTLYDQMGMDIDDVFHHDDVDKLSSLIVYHVLLGSRLSSTCRTLPRKRFFTRNIFQHFQTQDNMMQTTDFMTMLKLLEIGQETVESFIKADIHDHVHRRKRQANTTSPVLENDPTWNNRCYTGDQLLAIFNVATNSVITEQKFRDICPSLIQQKISGSCMTNQNSSKPNKRPPTDAERYGYGTIGNFLCCVCSVGGALIIPCAGKNLYQMMMATFVGLAVGTLTGDALIHLLPEVFGAHAHEDEQHGHKGKIVVEPYVWYGLVACGGIWLFYLFESVMLIARQWRSKQLVFDAEQQTDITLPWKSPKNENGSTVTLPMSDRSSTSSHGHSHGDLSTPKENHGRYPPVVYMVIFGDGLHNFVDGMAVGAAFTQSILMGVSVSITIICHEFPHELGDLAILLTNGMSFKKALFFNFLSSLTAMVGLYIGLAISTDSEVRNWIFAVTAGLFLYISLADMLPEMVHKTTDKPVLEFVCNNIGMFVGVTIMILMAVFEGKLEL</sequence>
<dbReference type="Proteomes" id="UP001634394">
    <property type="component" value="Unassembled WGS sequence"/>
</dbReference>
<reference evidence="10 11" key="1">
    <citation type="submission" date="2024-11" db="EMBL/GenBank/DDBJ databases">
        <title>Chromosome-level genome assembly of the freshwater bivalve Anodonta woodiana.</title>
        <authorList>
            <person name="Chen X."/>
        </authorList>
    </citation>
    <scope>NUCLEOTIDE SEQUENCE [LARGE SCALE GENOMIC DNA]</scope>
    <source>
        <strain evidence="10">MN2024</strain>
        <tissue evidence="10">Gills</tissue>
    </source>
</reference>
<dbReference type="AlphaFoldDB" id="A0ABD3TJS5"/>
<feature type="transmembrane region" description="Helical" evidence="7">
    <location>
        <begin position="668"/>
        <end position="688"/>
    </location>
</feature>
<feature type="region of interest" description="Disordered" evidence="6">
    <location>
        <begin position="207"/>
        <end position="242"/>
    </location>
</feature>
<feature type="transmembrane region" description="Helical" evidence="7">
    <location>
        <begin position="515"/>
        <end position="539"/>
    </location>
</feature>
<feature type="transmembrane region" description="Helical" evidence="7">
    <location>
        <begin position="727"/>
        <end position="750"/>
    </location>
</feature>
<feature type="chain" id="PRO_5044825796" description="Zinc transporter ZIP4/12 EF-hand domain-containing protein" evidence="8">
    <location>
        <begin position="24"/>
        <end position="756"/>
    </location>
</feature>
<feature type="signal peptide" evidence="8">
    <location>
        <begin position="1"/>
        <end position="23"/>
    </location>
</feature>
<feature type="compositionally biased region" description="Basic and acidic residues" evidence="6">
    <location>
        <begin position="588"/>
        <end position="598"/>
    </location>
</feature>
<dbReference type="GO" id="GO:0016020">
    <property type="term" value="C:membrane"/>
    <property type="evidence" value="ECO:0007669"/>
    <property type="project" value="UniProtKB-SubCell"/>
</dbReference>
<comment type="similarity">
    <text evidence="2">Belongs to the ZIP transporter (TC 2.A.5) family.</text>
</comment>
<evidence type="ECO:0000313" key="10">
    <source>
        <dbReference type="EMBL" id="KAL3837321.1"/>
    </source>
</evidence>
<gene>
    <name evidence="10" type="ORF">ACJMK2_022687</name>
</gene>
<dbReference type="InterPro" id="IPR003689">
    <property type="entry name" value="ZIP"/>
</dbReference>
<dbReference type="EMBL" id="JBJQND010000018">
    <property type="protein sequence ID" value="KAL3837321.1"/>
    <property type="molecule type" value="Genomic_DNA"/>
</dbReference>
<proteinExistence type="inferred from homology"/>
<dbReference type="PANTHER" id="PTHR12191">
    <property type="entry name" value="SOLUTE CARRIER FAMILY 39"/>
    <property type="match status" value="1"/>
</dbReference>